<organism evidence="2 3">
    <name type="scientific">Phytophthora megakarya</name>
    <dbReference type="NCBI Taxonomy" id="4795"/>
    <lineage>
        <taxon>Eukaryota</taxon>
        <taxon>Sar</taxon>
        <taxon>Stramenopiles</taxon>
        <taxon>Oomycota</taxon>
        <taxon>Peronosporomycetes</taxon>
        <taxon>Peronosporales</taxon>
        <taxon>Peronosporaceae</taxon>
        <taxon>Phytophthora</taxon>
    </lineage>
</organism>
<gene>
    <name evidence="2" type="ORF">PHMEG_00025088</name>
</gene>
<proteinExistence type="predicted"/>
<dbReference type="OrthoDB" id="428577at2759"/>
<feature type="region of interest" description="Disordered" evidence="1">
    <location>
        <begin position="1"/>
        <end position="35"/>
    </location>
</feature>
<dbReference type="AlphaFoldDB" id="A0A225VFE8"/>
<sequence length="91" mass="10744">MEWKPTTSDSTDDVKQKIQNREYTPPDEQRLICYPPRKHHPPCAATERRWWSTRFFADDGSKLTVTKFSARAPQWHTCHKGLNIEGRCENQ</sequence>
<reference evidence="3" key="1">
    <citation type="submission" date="2017-03" db="EMBL/GenBank/DDBJ databases">
        <title>Phytopthora megakarya and P. palmivora, two closely related causual agents of cacao black pod achieved similar genome size and gene model numbers by different mechanisms.</title>
        <authorList>
            <person name="Ali S."/>
            <person name="Shao J."/>
            <person name="Larry D.J."/>
            <person name="Kronmiller B."/>
            <person name="Shen D."/>
            <person name="Strem M.D."/>
            <person name="Melnick R.L."/>
            <person name="Guiltinan M.J."/>
            <person name="Tyler B.M."/>
            <person name="Meinhardt L.W."/>
            <person name="Bailey B.A."/>
        </authorList>
    </citation>
    <scope>NUCLEOTIDE SEQUENCE [LARGE SCALE GENOMIC DNA]</scope>
    <source>
        <strain evidence="3">zdho120</strain>
    </source>
</reference>
<dbReference type="Gene3D" id="3.10.20.90">
    <property type="entry name" value="Phosphatidylinositol 3-kinase Catalytic Subunit, Chain A, domain 1"/>
    <property type="match status" value="1"/>
</dbReference>
<accession>A0A225VFE8</accession>
<dbReference type="Proteomes" id="UP000198211">
    <property type="component" value="Unassembled WGS sequence"/>
</dbReference>
<dbReference type="EMBL" id="NBNE01005652">
    <property type="protein sequence ID" value="OWZ03220.1"/>
    <property type="molecule type" value="Genomic_DNA"/>
</dbReference>
<evidence type="ECO:0000256" key="1">
    <source>
        <dbReference type="SAM" id="MobiDB-lite"/>
    </source>
</evidence>
<evidence type="ECO:0000313" key="3">
    <source>
        <dbReference type="Proteomes" id="UP000198211"/>
    </source>
</evidence>
<comment type="caution">
    <text evidence="2">The sequence shown here is derived from an EMBL/GenBank/DDBJ whole genome shotgun (WGS) entry which is preliminary data.</text>
</comment>
<name>A0A225VFE8_9STRA</name>
<evidence type="ECO:0000313" key="2">
    <source>
        <dbReference type="EMBL" id="OWZ03220.1"/>
    </source>
</evidence>
<keyword evidence="3" id="KW-1185">Reference proteome</keyword>
<protein>
    <submittedName>
        <fullName evidence="2">Uncharacterized protein</fullName>
    </submittedName>
</protein>